<evidence type="ECO:0000259" key="12">
    <source>
        <dbReference type="PROSITE" id="PS50011"/>
    </source>
</evidence>
<evidence type="ECO:0000256" key="10">
    <source>
        <dbReference type="ARBA" id="ARBA00051680"/>
    </source>
</evidence>
<feature type="compositionally biased region" description="Low complexity" evidence="11">
    <location>
        <begin position="256"/>
        <end position="313"/>
    </location>
</feature>
<organism evidence="13 14">
    <name type="scientific">Dictyostelium firmibasis</name>
    <dbReference type="NCBI Taxonomy" id="79012"/>
    <lineage>
        <taxon>Eukaryota</taxon>
        <taxon>Amoebozoa</taxon>
        <taxon>Evosea</taxon>
        <taxon>Eumycetozoa</taxon>
        <taxon>Dictyostelia</taxon>
        <taxon>Dictyosteliales</taxon>
        <taxon>Dictyosteliaceae</taxon>
        <taxon>Dictyostelium</taxon>
    </lineage>
</organism>
<dbReference type="GO" id="GO:0004674">
    <property type="term" value="F:protein serine/threonine kinase activity"/>
    <property type="evidence" value="ECO:0007669"/>
    <property type="project" value="UniProtKB-KW"/>
</dbReference>
<comment type="catalytic activity">
    <reaction evidence="9">
        <text>L-threonyl-[protein] + ATP = O-phospho-L-threonyl-[protein] + ADP + H(+)</text>
        <dbReference type="Rhea" id="RHEA:46608"/>
        <dbReference type="Rhea" id="RHEA-COMP:11060"/>
        <dbReference type="Rhea" id="RHEA-COMP:11605"/>
        <dbReference type="ChEBI" id="CHEBI:15378"/>
        <dbReference type="ChEBI" id="CHEBI:30013"/>
        <dbReference type="ChEBI" id="CHEBI:30616"/>
        <dbReference type="ChEBI" id="CHEBI:61977"/>
        <dbReference type="ChEBI" id="CHEBI:456216"/>
        <dbReference type="EC" id="2.7.12.1"/>
    </reaction>
</comment>
<dbReference type="InterPro" id="IPR008271">
    <property type="entry name" value="Ser/Thr_kinase_AS"/>
</dbReference>
<evidence type="ECO:0000256" key="9">
    <source>
        <dbReference type="ARBA" id="ARBA00049308"/>
    </source>
</evidence>
<keyword evidence="5" id="KW-0547">Nucleotide-binding</keyword>
<dbReference type="InterPro" id="IPR011009">
    <property type="entry name" value="Kinase-like_dom_sf"/>
</dbReference>
<keyword evidence="6" id="KW-0418">Kinase</keyword>
<protein>
    <recommendedName>
        <fullName evidence="2">dual-specificity kinase</fullName>
        <ecNumber evidence="2">2.7.12.1</ecNumber>
    </recommendedName>
</protein>
<comment type="similarity">
    <text evidence="1">Belongs to the protein kinase superfamily. CMGC Ser/Thr protein kinase family. MNB/DYRK subfamily.</text>
</comment>
<evidence type="ECO:0000256" key="6">
    <source>
        <dbReference type="ARBA" id="ARBA00022777"/>
    </source>
</evidence>
<dbReference type="PROSITE" id="PS00108">
    <property type="entry name" value="PROTEIN_KINASE_ST"/>
    <property type="match status" value="1"/>
</dbReference>
<dbReference type="Proteomes" id="UP001344447">
    <property type="component" value="Unassembled WGS sequence"/>
</dbReference>
<comment type="catalytic activity">
    <reaction evidence="10">
        <text>L-tyrosyl-[protein] + ATP = O-phospho-L-tyrosyl-[protein] + ADP + H(+)</text>
        <dbReference type="Rhea" id="RHEA:10596"/>
        <dbReference type="Rhea" id="RHEA-COMP:10136"/>
        <dbReference type="Rhea" id="RHEA-COMP:20101"/>
        <dbReference type="ChEBI" id="CHEBI:15378"/>
        <dbReference type="ChEBI" id="CHEBI:30616"/>
        <dbReference type="ChEBI" id="CHEBI:46858"/>
        <dbReference type="ChEBI" id="CHEBI:61978"/>
        <dbReference type="ChEBI" id="CHEBI:456216"/>
        <dbReference type="EC" id="2.7.12.1"/>
    </reaction>
</comment>
<dbReference type="GO" id="GO:0005524">
    <property type="term" value="F:ATP binding"/>
    <property type="evidence" value="ECO:0007669"/>
    <property type="project" value="UniProtKB-KW"/>
</dbReference>
<feature type="compositionally biased region" description="Low complexity" evidence="11">
    <location>
        <begin position="228"/>
        <end position="248"/>
    </location>
</feature>
<dbReference type="PANTHER" id="PTHR24058">
    <property type="entry name" value="DUAL SPECIFICITY PROTEIN KINASE"/>
    <property type="match status" value="1"/>
</dbReference>
<dbReference type="GO" id="GO:0005856">
    <property type="term" value="C:cytoskeleton"/>
    <property type="evidence" value="ECO:0007669"/>
    <property type="project" value="TreeGrafter"/>
</dbReference>
<feature type="compositionally biased region" description="Low complexity" evidence="11">
    <location>
        <begin position="359"/>
        <end position="408"/>
    </location>
</feature>
<dbReference type="SUPFAM" id="SSF56112">
    <property type="entry name" value="Protein kinase-like (PK-like)"/>
    <property type="match status" value="1"/>
</dbReference>
<evidence type="ECO:0000256" key="3">
    <source>
        <dbReference type="ARBA" id="ARBA00022527"/>
    </source>
</evidence>
<evidence type="ECO:0000256" key="8">
    <source>
        <dbReference type="ARBA" id="ARBA00049003"/>
    </source>
</evidence>
<dbReference type="AlphaFoldDB" id="A0AAN7U5R8"/>
<dbReference type="EC" id="2.7.12.1" evidence="2"/>
<evidence type="ECO:0000256" key="1">
    <source>
        <dbReference type="ARBA" id="ARBA00008867"/>
    </source>
</evidence>
<dbReference type="Gene3D" id="3.30.10.30">
    <property type="entry name" value="DYRK"/>
    <property type="match status" value="1"/>
</dbReference>
<dbReference type="GO" id="GO:0004712">
    <property type="term" value="F:protein serine/threonine/tyrosine kinase activity"/>
    <property type="evidence" value="ECO:0007669"/>
    <property type="project" value="UniProtKB-EC"/>
</dbReference>
<gene>
    <name evidence="13" type="ORF">RB653_003409</name>
</gene>
<feature type="compositionally biased region" description="Low complexity" evidence="11">
    <location>
        <begin position="116"/>
        <end position="135"/>
    </location>
</feature>
<evidence type="ECO:0000256" key="7">
    <source>
        <dbReference type="ARBA" id="ARBA00022840"/>
    </source>
</evidence>
<reference evidence="13 14" key="1">
    <citation type="submission" date="2023-11" db="EMBL/GenBank/DDBJ databases">
        <title>Dfirmibasis_genome.</title>
        <authorList>
            <person name="Edelbroek B."/>
            <person name="Kjellin J."/>
            <person name="Jerlstrom-Hultqvist J."/>
            <person name="Soderbom F."/>
        </authorList>
    </citation>
    <scope>NUCLEOTIDE SEQUENCE [LARGE SCALE GENOMIC DNA]</scope>
    <source>
        <strain evidence="13 14">TNS-C-14</strain>
    </source>
</reference>
<feature type="domain" description="Protein kinase" evidence="12">
    <location>
        <begin position="570"/>
        <end position="867"/>
    </location>
</feature>
<evidence type="ECO:0000256" key="4">
    <source>
        <dbReference type="ARBA" id="ARBA00022679"/>
    </source>
</evidence>
<dbReference type="GO" id="GO:0005737">
    <property type="term" value="C:cytoplasm"/>
    <property type="evidence" value="ECO:0007669"/>
    <property type="project" value="TreeGrafter"/>
</dbReference>
<dbReference type="InterPro" id="IPR000719">
    <property type="entry name" value="Prot_kinase_dom"/>
</dbReference>
<evidence type="ECO:0000313" key="14">
    <source>
        <dbReference type="Proteomes" id="UP001344447"/>
    </source>
</evidence>
<dbReference type="PANTHER" id="PTHR24058:SF22">
    <property type="entry name" value="DUAL SPECIFICITY TYROSINE-PHOSPHORYLATION-REGULATED KINASE 4"/>
    <property type="match status" value="1"/>
</dbReference>
<feature type="compositionally biased region" description="Low complexity" evidence="11">
    <location>
        <begin position="49"/>
        <end position="88"/>
    </location>
</feature>
<dbReference type="InterPro" id="IPR050494">
    <property type="entry name" value="Ser_Thr_dual-spec_kinase"/>
</dbReference>
<evidence type="ECO:0000256" key="5">
    <source>
        <dbReference type="ARBA" id="ARBA00022741"/>
    </source>
</evidence>
<feature type="region of interest" description="Disordered" evidence="11">
    <location>
        <begin position="334"/>
        <end position="499"/>
    </location>
</feature>
<dbReference type="EMBL" id="JAVFKY010000001">
    <property type="protein sequence ID" value="KAK5581831.1"/>
    <property type="molecule type" value="Genomic_DNA"/>
</dbReference>
<keyword evidence="3" id="KW-0723">Serine/threonine-protein kinase</keyword>
<proteinExistence type="inferred from homology"/>
<feature type="compositionally biased region" description="Low complexity" evidence="11">
    <location>
        <begin position="418"/>
        <end position="499"/>
    </location>
</feature>
<dbReference type="CDD" id="cd14210">
    <property type="entry name" value="PKc_DYRK"/>
    <property type="match status" value="1"/>
</dbReference>
<comment type="caution">
    <text evidence="13">The sequence shown here is derived from an EMBL/GenBank/DDBJ whole genome shotgun (WGS) entry which is preliminary data.</text>
</comment>
<evidence type="ECO:0000313" key="13">
    <source>
        <dbReference type="EMBL" id="KAK5581831.1"/>
    </source>
</evidence>
<keyword evidence="4" id="KW-0808">Transferase</keyword>
<dbReference type="SMART" id="SM00220">
    <property type="entry name" value="S_TKc"/>
    <property type="match status" value="1"/>
</dbReference>
<feature type="compositionally biased region" description="Polar residues" evidence="11">
    <location>
        <begin position="90"/>
        <end position="107"/>
    </location>
</feature>
<feature type="compositionally biased region" description="Low complexity" evidence="11">
    <location>
        <begin position="171"/>
        <end position="213"/>
    </location>
</feature>
<sequence length="880" mass="95158">MTSLHKQIIESHNNDITKLKSSMSTRAAARRSVCLSSMSYTLGADDNEASSSSSSSSSITPITTSNSSSSSNNNSSSNATNTTSTISPLKHTTTSSVTPKSILVTKSGSKEEPIVSSSSKSSSTNNNFNNLYSASTFSSSTKKVPERPSINPGFRKPREAFLSGNTDSTIKKSTPSSSSSNIKAPIQISHSRVDNSSSSNSISSNNEDSSGSSTIKHTAASLSKMKLSPSHTISDSSRSSTMKTRSVSISNGSLFSPNNTSVNNTSTTTTTTTTSSNIKTPTKSTTENLDQNTPPSTKTTSSSSSTNTTPSKSSVDDVFARLANVTKPVIKSRSLSVSASLAKVEQSPPTKEKSDRDSSSSSTSSSSSSSSSSFSSKFTKILRSSSKTPTPSSTSTTTTQPATSLSASKITSRKDTKSLSSFSSTTKPSSVSSTTKSTITSSTSSNNLTNILTQSQSISSTTTPTSTSPTSISPPLSSSTPVLSPSTTNSTTTTPTKPSCTTITPSIALKLYINDLTSAEQSEILDYPQIYFTGNTNKKTKFNSQLPNNGYDNDIGEYKVVERDHIAYRFEVVSILGQGSFCQVVKGYDYKTGEMVALKILRNQKRFHNQALTEIKILEYLKTNDPNSTASIVHLNNYFYFRNHLILTFELLSMNLYDFLKVNQFQGYNLNLVRRFGAQILTSLRFLAKRNIIHADLKPENILLKSPTKSGIKLIDFGSSCFENEQIFTYIQSRFYRSPEVILGTKYDKSIDIWSLGCILVEIFTGVPLFPGSDEPEQLACIMEVLGAPPKSVIDNSTRRDIFFEEDGTPKPVKNSTTGELYTIGTKSFKDLIRSGDDDFDNFIFDCLKWEPSQRISAEQGLKHDWIIKVTAPTTPSTPS</sequence>
<dbReference type="InterPro" id="IPR042521">
    <property type="entry name" value="DYRK"/>
</dbReference>
<dbReference type="PROSITE" id="PS50011">
    <property type="entry name" value="PROTEIN_KINASE_DOM"/>
    <property type="match status" value="1"/>
</dbReference>
<comment type="catalytic activity">
    <reaction evidence="8">
        <text>L-seryl-[protein] + ATP = O-phospho-L-seryl-[protein] + ADP + H(+)</text>
        <dbReference type="Rhea" id="RHEA:17989"/>
        <dbReference type="Rhea" id="RHEA-COMP:9863"/>
        <dbReference type="Rhea" id="RHEA-COMP:11604"/>
        <dbReference type="ChEBI" id="CHEBI:15378"/>
        <dbReference type="ChEBI" id="CHEBI:29999"/>
        <dbReference type="ChEBI" id="CHEBI:30616"/>
        <dbReference type="ChEBI" id="CHEBI:83421"/>
        <dbReference type="ChEBI" id="CHEBI:456216"/>
        <dbReference type="EC" id="2.7.12.1"/>
    </reaction>
</comment>
<keyword evidence="14" id="KW-1185">Reference proteome</keyword>
<name>A0AAN7U5R8_9MYCE</name>
<feature type="region of interest" description="Disordered" evidence="11">
    <location>
        <begin position="45"/>
        <end position="314"/>
    </location>
</feature>
<accession>A0AAN7U5R8</accession>
<dbReference type="Gene3D" id="3.30.200.20">
    <property type="entry name" value="Phosphorylase Kinase, domain 1"/>
    <property type="match status" value="1"/>
</dbReference>
<evidence type="ECO:0000256" key="2">
    <source>
        <dbReference type="ARBA" id="ARBA00013203"/>
    </source>
</evidence>
<keyword evidence="7" id="KW-0067">ATP-binding</keyword>
<dbReference type="Pfam" id="PF00069">
    <property type="entry name" value="Pkinase"/>
    <property type="match status" value="1"/>
</dbReference>
<dbReference type="Gene3D" id="1.10.510.10">
    <property type="entry name" value="Transferase(Phosphotransferase) domain 1"/>
    <property type="match status" value="1"/>
</dbReference>
<evidence type="ECO:0000256" key="11">
    <source>
        <dbReference type="SAM" id="MobiDB-lite"/>
    </source>
</evidence>